<keyword evidence="2 7" id="KW-0285">Flavoprotein</keyword>
<dbReference type="PIRSF" id="PIRSF000138">
    <property type="entry name" value="Al-hdrx_acd_dh"/>
    <property type="match status" value="1"/>
</dbReference>
<dbReference type="InterPro" id="IPR008259">
    <property type="entry name" value="FMN_hydac_DH_AS"/>
</dbReference>
<evidence type="ECO:0000256" key="2">
    <source>
        <dbReference type="ARBA" id="ARBA00022630"/>
    </source>
</evidence>
<dbReference type="CDD" id="cd02809">
    <property type="entry name" value="alpha_hydroxyacid_oxid_FMN"/>
    <property type="match status" value="1"/>
</dbReference>
<feature type="binding site" evidence="7">
    <location>
        <begin position="328"/>
        <end position="329"/>
    </location>
    <ligand>
        <name>FMN</name>
        <dbReference type="ChEBI" id="CHEBI:58210"/>
    </ligand>
</feature>
<evidence type="ECO:0000256" key="3">
    <source>
        <dbReference type="ARBA" id="ARBA00022643"/>
    </source>
</evidence>
<gene>
    <name evidence="9" type="ORF">NFG58_02870</name>
</gene>
<dbReference type="RefSeq" id="WP_348827567.1">
    <property type="nucleotide sequence ID" value="NZ_CP098827.1"/>
</dbReference>
<feature type="binding site" evidence="7">
    <location>
        <position position="126"/>
    </location>
    <ligand>
        <name>FMN</name>
        <dbReference type="ChEBI" id="CHEBI:58210"/>
    </ligand>
</feature>
<dbReference type="InterPro" id="IPR012133">
    <property type="entry name" value="Alpha-hydoxy_acid_DH_FMN"/>
</dbReference>
<feature type="domain" description="FMN hydroxy acid dehydrogenase" evidence="8">
    <location>
        <begin position="1"/>
        <end position="379"/>
    </location>
</feature>
<evidence type="ECO:0000256" key="4">
    <source>
        <dbReference type="ARBA" id="ARBA00023002"/>
    </source>
</evidence>
<feature type="binding site" evidence="7">
    <location>
        <position position="24"/>
    </location>
    <ligand>
        <name>glyoxylate</name>
        <dbReference type="ChEBI" id="CHEBI:36655"/>
    </ligand>
</feature>
<dbReference type="InterPro" id="IPR037396">
    <property type="entry name" value="FMN_HAD"/>
</dbReference>
<dbReference type="PANTHER" id="PTHR10578:SF107">
    <property type="entry name" value="2-HYDROXYACID OXIDASE 1"/>
    <property type="match status" value="1"/>
</dbReference>
<evidence type="ECO:0000256" key="7">
    <source>
        <dbReference type="PIRSR" id="PIRSR000138-2"/>
    </source>
</evidence>
<keyword evidence="4" id="KW-0560">Oxidoreductase</keyword>
<dbReference type="InterPro" id="IPR000262">
    <property type="entry name" value="FMN-dep_DH"/>
</dbReference>
<proteinExistence type="inferred from homology"/>
<feature type="active site" description="Proton acceptor" evidence="6">
    <location>
        <position position="274"/>
    </location>
</feature>
<dbReference type="PROSITE" id="PS51349">
    <property type="entry name" value="FMN_HYDROXY_ACID_DH_2"/>
    <property type="match status" value="1"/>
</dbReference>
<protein>
    <submittedName>
        <fullName evidence="9">Alpha-hydroxy-acid oxidizing protein</fullName>
    </submittedName>
</protein>
<dbReference type="Gene3D" id="3.20.20.70">
    <property type="entry name" value="Aldolase class I"/>
    <property type="match status" value="1"/>
</dbReference>
<dbReference type="PANTHER" id="PTHR10578">
    <property type="entry name" value="S -2-HYDROXY-ACID OXIDASE-RELATED"/>
    <property type="match status" value="1"/>
</dbReference>
<dbReference type="GO" id="GO:0004459">
    <property type="term" value="F:L-lactate dehydrogenase (NAD+) activity"/>
    <property type="evidence" value="ECO:0007669"/>
    <property type="project" value="TreeGrafter"/>
</dbReference>
<dbReference type="FunFam" id="3.20.20.70:FF:000029">
    <property type="entry name" value="L-lactate dehydrogenase"/>
    <property type="match status" value="1"/>
</dbReference>
<dbReference type="GO" id="GO:0010181">
    <property type="term" value="F:FMN binding"/>
    <property type="evidence" value="ECO:0007669"/>
    <property type="project" value="InterPro"/>
</dbReference>
<evidence type="ECO:0000256" key="1">
    <source>
        <dbReference type="ARBA" id="ARBA00001917"/>
    </source>
</evidence>
<dbReference type="SUPFAM" id="SSF51395">
    <property type="entry name" value="FMN-linked oxidoreductases"/>
    <property type="match status" value="1"/>
</dbReference>
<reference evidence="9" key="1">
    <citation type="submission" date="2022-06" db="EMBL/GenBank/DDBJ databases">
        <title>A novel DMS-producing enzyme.</title>
        <authorList>
            <person name="Zhang Y."/>
        </authorList>
    </citation>
    <scope>NUCLEOTIDE SEQUENCE</scope>
    <source>
        <strain evidence="9">RT37</strain>
    </source>
</reference>
<sequence length="383" mass="40874">MTRSTIEALRQGARRRLPRLVFDYIEGGSGAEQALAANLQAMSRVALAPRLADVSRRTLGTRILGEDIALPLVLSPVALGGLAWADGERLAARAAARAGVPYTAATLSNAPLAHIARDCPRPPWFQLFVFKDRGLSERLMDDALSLGCRVLVLTIDMPLLADHHRGLGHDVRPDPATALKLAWGLGRHPGWWWRHLRSRRFALGNLDGPLSAPDGIASLASWLDDQLDPSLGWSDLGWVRARWPGALVVKGVLDADSARQAAEQGADAVVVSNHGGRQLDAARATIAALPEVVAAVGERLEVHLDGGIRSGLDILRALALGADAVHIGRPYLYGLADAGEAGVERCLAILQRELDQGLAMCGCSSIREVDARALAANGDLIDR</sequence>
<dbReference type="GO" id="GO:0009060">
    <property type="term" value="P:aerobic respiration"/>
    <property type="evidence" value="ECO:0007669"/>
    <property type="project" value="TreeGrafter"/>
</dbReference>
<dbReference type="EMBL" id="CP098827">
    <property type="protein sequence ID" value="XBO71676.1"/>
    <property type="molecule type" value="Genomic_DNA"/>
</dbReference>
<dbReference type="Pfam" id="PF01070">
    <property type="entry name" value="FMN_dh"/>
    <property type="match status" value="1"/>
</dbReference>
<evidence type="ECO:0000259" key="8">
    <source>
        <dbReference type="PROSITE" id="PS51349"/>
    </source>
</evidence>
<comment type="cofactor">
    <cofactor evidence="1">
        <name>FMN</name>
        <dbReference type="ChEBI" id="CHEBI:58210"/>
    </cofactor>
</comment>
<organism evidence="9">
    <name type="scientific">Halomonas sp. RT37</name>
    <dbReference type="NCBI Taxonomy" id="2950872"/>
    <lineage>
        <taxon>Bacteria</taxon>
        <taxon>Pseudomonadati</taxon>
        <taxon>Pseudomonadota</taxon>
        <taxon>Gammaproteobacteria</taxon>
        <taxon>Oceanospirillales</taxon>
        <taxon>Halomonadaceae</taxon>
        <taxon>Halomonas</taxon>
    </lineage>
</organism>
<dbReference type="PROSITE" id="PS00557">
    <property type="entry name" value="FMN_HYDROXY_ACID_DH_1"/>
    <property type="match status" value="1"/>
</dbReference>
<evidence type="ECO:0000256" key="6">
    <source>
        <dbReference type="PIRSR" id="PIRSR000138-1"/>
    </source>
</evidence>
<feature type="binding site" evidence="7">
    <location>
        <position position="272"/>
    </location>
    <ligand>
        <name>FMN</name>
        <dbReference type="ChEBI" id="CHEBI:58210"/>
    </ligand>
</feature>
<keyword evidence="3 7" id="KW-0288">FMN</keyword>
<comment type="similarity">
    <text evidence="5">Belongs to the FMN-dependent alpha-hydroxy acid dehydrogenase family.</text>
</comment>
<feature type="binding site" evidence="7">
    <location>
        <position position="274"/>
    </location>
    <ligand>
        <name>glyoxylate</name>
        <dbReference type="ChEBI" id="CHEBI:36655"/>
    </ligand>
</feature>
<feature type="binding site" evidence="7">
    <location>
        <begin position="76"/>
        <end position="78"/>
    </location>
    <ligand>
        <name>FMN</name>
        <dbReference type="ChEBI" id="CHEBI:58210"/>
    </ligand>
</feature>
<feature type="binding site" evidence="7">
    <location>
        <begin position="305"/>
        <end position="309"/>
    </location>
    <ligand>
        <name>FMN</name>
        <dbReference type="ChEBI" id="CHEBI:58210"/>
    </ligand>
</feature>
<feature type="binding site" evidence="7">
    <location>
        <position position="277"/>
    </location>
    <ligand>
        <name>glyoxylate</name>
        <dbReference type="ChEBI" id="CHEBI:36655"/>
    </ligand>
</feature>
<feature type="binding site" evidence="7">
    <location>
        <position position="250"/>
    </location>
    <ligand>
        <name>FMN</name>
        <dbReference type="ChEBI" id="CHEBI:58210"/>
    </ligand>
</feature>
<evidence type="ECO:0000313" key="9">
    <source>
        <dbReference type="EMBL" id="XBO71676.1"/>
    </source>
</evidence>
<dbReference type="GO" id="GO:0005886">
    <property type="term" value="C:plasma membrane"/>
    <property type="evidence" value="ECO:0007669"/>
    <property type="project" value="TreeGrafter"/>
</dbReference>
<name>A0AAU7KJ33_9GAMM</name>
<dbReference type="InterPro" id="IPR013785">
    <property type="entry name" value="Aldolase_TIM"/>
</dbReference>
<feature type="binding site" evidence="7">
    <location>
        <position position="154"/>
    </location>
    <ligand>
        <name>FMN</name>
        <dbReference type="ChEBI" id="CHEBI:58210"/>
    </ligand>
</feature>
<dbReference type="AlphaFoldDB" id="A0AAU7KJ33"/>
<evidence type="ECO:0000256" key="5">
    <source>
        <dbReference type="ARBA" id="ARBA00024042"/>
    </source>
</evidence>
<accession>A0AAU7KJ33</accession>